<proteinExistence type="predicted"/>
<feature type="non-terminal residue" evidence="2">
    <location>
        <position position="1"/>
    </location>
</feature>
<dbReference type="PATRIC" id="fig|1278076.4.peg.2836"/>
<keyword evidence="1" id="KW-0812">Transmembrane</keyword>
<evidence type="ECO:0000256" key="1">
    <source>
        <dbReference type="SAM" id="Phobius"/>
    </source>
</evidence>
<sequence length="51" mass="5397">GGIDAAVHAVGAGTRRLGELARRPQTGQLHRYYLGSVAVLVLAVLFLVVVR</sequence>
<keyword evidence="1" id="KW-0472">Membrane</keyword>
<keyword evidence="1" id="KW-1133">Transmembrane helix</keyword>
<evidence type="ECO:0000313" key="2">
    <source>
        <dbReference type="EMBL" id="EME64079.1"/>
    </source>
</evidence>
<organism evidence="2 3">
    <name type="scientific">Rhodococcus ruber BKS 20-38</name>
    <dbReference type="NCBI Taxonomy" id="1278076"/>
    <lineage>
        <taxon>Bacteria</taxon>
        <taxon>Bacillati</taxon>
        <taxon>Actinomycetota</taxon>
        <taxon>Actinomycetes</taxon>
        <taxon>Mycobacteriales</taxon>
        <taxon>Nocardiaceae</taxon>
        <taxon>Rhodococcus</taxon>
    </lineage>
</organism>
<gene>
    <name evidence="2" type="ORF">G352_13707</name>
</gene>
<evidence type="ECO:0000313" key="3">
    <source>
        <dbReference type="Proteomes" id="UP000011731"/>
    </source>
</evidence>
<keyword evidence="2" id="KW-0830">Ubiquinone</keyword>
<name>M2ZUP4_9NOCA</name>
<reference evidence="2 3" key="1">
    <citation type="journal article" date="2013" name="Genome Announc.">
        <title>Draft Genome Sequence of Rhodococcus ruber Strain BKS 20-38.</title>
        <authorList>
            <person name="Bala M."/>
            <person name="Kumar S."/>
            <person name="Raghava G.P."/>
            <person name="Mayilraj S."/>
        </authorList>
    </citation>
    <scope>NUCLEOTIDE SEQUENCE [LARGE SCALE GENOMIC DNA]</scope>
    <source>
        <strain evidence="2 3">BKS 20-38</strain>
    </source>
</reference>
<accession>M2ZUP4</accession>
<dbReference type="Proteomes" id="UP000011731">
    <property type="component" value="Unassembled WGS sequence"/>
</dbReference>
<dbReference type="Gene3D" id="1.20.5.2700">
    <property type="match status" value="1"/>
</dbReference>
<keyword evidence="3" id="KW-1185">Reference proteome</keyword>
<comment type="caution">
    <text evidence="2">The sequence shown here is derived from an EMBL/GenBank/DDBJ whole genome shotgun (WGS) entry which is preliminary data.</text>
</comment>
<dbReference type="AlphaFoldDB" id="M2ZUP4"/>
<feature type="transmembrane region" description="Helical" evidence="1">
    <location>
        <begin position="32"/>
        <end position="50"/>
    </location>
</feature>
<protein>
    <submittedName>
        <fullName evidence="2">NADH-ubiquinone oxidoreductase chain 5</fullName>
    </submittedName>
</protein>
<dbReference type="EMBL" id="AOEX01000041">
    <property type="protein sequence ID" value="EME64079.1"/>
    <property type="molecule type" value="Genomic_DNA"/>
</dbReference>